<dbReference type="Gene3D" id="3.30.1330.10">
    <property type="entry name" value="PurM-like, N-terminal domain"/>
    <property type="match status" value="1"/>
</dbReference>
<evidence type="ECO:0000259" key="3">
    <source>
        <dbReference type="Pfam" id="PF00586"/>
    </source>
</evidence>
<gene>
    <name evidence="2 5" type="primary">thiL</name>
    <name evidence="5" type="ORF">FM042_10625</name>
</gene>
<dbReference type="RefSeq" id="WP_143236425.1">
    <property type="nucleotide sequence ID" value="NZ_VJWL01000004.1"/>
</dbReference>
<name>A0A552X0J1_9GAMM</name>
<dbReference type="InterPro" id="IPR036921">
    <property type="entry name" value="PurM-like_N_sf"/>
</dbReference>
<feature type="binding site" evidence="2">
    <location>
        <position position="77"/>
    </location>
    <ligand>
        <name>Mg(2+)</name>
        <dbReference type="ChEBI" id="CHEBI:18420"/>
        <label>2</label>
    </ligand>
</feature>
<feature type="binding site" evidence="2">
    <location>
        <position position="56"/>
    </location>
    <ligand>
        <name>substrate</name>
    </ligand>
</feature>
<dbReference type="SUPFAM" id="SSF56042">
    <property type="entry name" value="PurM C-terminal domain-like"/>
    <property type="match status" value="1"/>
</dbReference>
<dbReference type="AlphaFoldDB" id="A0A552X0J1"/>
<evidence type="ECO:0000259" key="4">
    <source>
        <dbReference type="Pfam" id="PF02769"/>
    </source>
</evidence>
<dbReference type="OrthoDB" id="9802811at2"/>
<dbReference type="PIRSF" id="PIRSF005303">
    <property type="entry name" value="Thiam_monoph_kin"/>
    <property type="match status" value="1"/>
</dbReference>
<feature type="binding site" evidence="2">
    <location>
        <position position="48"/>
    </location>
    <ligand>
        <name>Mg(2+)</name>
        <dbReference type="ChEBI" id="CHEBI:18420"/>
        <label>1</label>
    </ligand>
</feature>
<dbReference type="InterPro" id="IPR016188">
    <property type="entry name" value="PurM-like_N"/>
</dbReference>
<feature type="binding site" evidence="2">
    <location>
        <begin position="123"/>
        <end position="124"/>
    </location>
    <ligand>
        <name>ATP</name>
        <dbReference type="ChEBI" id="CHEBI:30616"/>
    </ligand>
</feature>
<comment type="catalytic activity">
    <reaction evidence="2">
        <text>thiamine phosphate + ATP = thiamine diphosphate + ADP</text>
        <dbReference type="Rhea" id="RHEA:15913"/>
        <dbReference type="ChEBI" id="CHEBI:30616"/>
        <dbReference type="ChEBI" id="CHEBI:37575"/>
        <dbReference type="ChEBI" id="CHEBI:58937"/>
        <dbReference type="ChEBI" id="CHEBI:456216"/>
        <dbReference type="EC" id="2.7.4.16"/>
    </reaction>
</comment>
<keyword evidence="2 5" id="KW-0418">Kinase</keyword>
<feature type="domain" description="PurM-like N-terminal" evidence="3">
    <location>
        <begin position="30"/>
        <end position="140"/>
    </location>
</feature>
<dbReference type="HAMAP" id="MF_02128">
    <property type="entry name" value="TMP_kinase"/>
    <property type="match status" value="1"/>
</dbReference>
<evidence type="ECO:0000256" key="2">
    <source>
        <dbReference type="HAMAP-Rule" id="MF_02128"/>
    </source>
</evidence>
<dbReference type="PANTHER" id="PTHR30270">
    <property type="entry name" value="THIAMINE-MONOPHOSPHATE KINASE"/>
    <property type="match status" value="1"/>
</dbReference>
<dbReference type="Pfam" id="PF02769">
    <property type="entry name" value="AIRS_C"/>
    <property type="match status" value="1"/>
</dbReference>
<feature type="binding site" evidence="2">
    <location>
        <position position="77"/>
    </location>
    <ligand>
        <name>Mg(2+)</name>
        <dbReference type="ChEBI" id="CHEBI:18420"/>
        <label>3</label>
    </ligand>
</feature>
<feature type="binding site" evidence="2">
    <location>
        <position position="32"/>
    </location>
    <ligand>
        <name>Mg(2+)</name>
        <dbReference type="ChEBI" id="CHEBI:18420"/>
        <label>3</label>
    </ligand>
</feature>
<comment type="caution">
    <text evidence="2">Lacks conserved residue(s) required for the propagation of feature annotation.</text>
</comment>
<comment type="similarity">
    <text evidence="2">Belongs to the thiamine-monophosphate kinase family.</text>
</comment>
<comment type="miscellaneous">
    <text evidence="2">Reaction mechanism of ThiL seems to utilize a direct, inline transfer of the gamma-phosphate of ATP to TMP rather than a phosphorylated enzyme intermediate.</text>
</comment>
<evidence type="ECO:0000313" key="6">
    <source>
        <dbReference type="Proteomes" id="UP000320359"/>
    </source>
</evidence>
<keyword evidence="2" id="KW-0067">ATP-binding</keyword>
<feature type="binding site" evidence="2">
    <location>
        <position position="77"/>
    </location>
    <ligand>
        <name>Mg(2+)</name>
        <dbReference type="ChEBI" id="CHEBI:18420"/>
        <label>4</label>
    </ligand>
</feature>
<feature type="binding site" evidence="2">
    <location>
        <position position="266"/>
    </location>
    <ligand>
        <name>substrate</name>
    </ligand>
</feature>
<keyword evidence="2 5" id="KW-0808">Transferase</keyword>
<evidence type="ECO:0000313" key="5">
    <source>
        <dbReference type="EMBL" id="TRW48103.1"/>
    </source>
</evidence>
<feature type="binding site" evidence="2">
    <location>
        <position position="321"/>
    </location>
    <ligand>
        <name>substrate</name>
    </ligand>
</feature>
<accession>A0A552X0J1</accession>
<dbReference type="GO" id="GO:0005524">
    <property type="term" value="F:ATP binding"/>
    <property type="evidence" value="ECO:0007669"/>
    <property type="project" value="UniProtKB-UniRule"/>
</dbReference>
<dbReference type="InterPro" id="IPR010918">
    <property type="entry name" value="PurM-like_C_dom"/>
</dbReference>
<dbReference type="CDD" id="cd02194">
    <property type="entry name" value="ThiL"/>
    <property type="match status" value="1"/>
</dbReference>
<keyword evidence="2" id="KW-0479">Metal-binding</keyword>
<dbReference type="GO" id="GO:0009030">
    <property type="term" value="F:thiamine-phosphate kinase activity"/>
    <property type="evidence" value="ECO:0007669"/>
    <property type="project" value="UniProtKB-UniRule"/>
</dbReference>
<dbReference type="Gene3D" id="3.90.650.10">
    <property type="entry name" value="PurM-like C-terminal domain"/>
    <property type="match status" value="1"/>
</dbReference>
<dbReference type="GO" id="GO:0009228">
    <property type="term" value="P:thiamine biosynthetic process"/>
    <property type="evidence" value="ECO:0007669"/>
    <property type="project" value="UniProtKB-KW"/>
</dbReference>
<keyword evidence="2" id="KW-0547">Nucleotide-binding</keyword>
<dbReference type="UniPathway" id="UPA00060">
    <property type="reaction ID" value="UER00142"/>
</dbReference>
<comment type="caution">
    <text evidence="5">The sequence shown here is derived from an EMBL/GenBank/DDBJ whole genome shotgun (WGS) entry which is preliminary data.</text>
</comment>
<comment type="pathway">
    <text evidence="2">Cofactor biosynthesis; thiamine diphosphate biosynthesis; thiamine diphosphate from thiamine phosphate: step 1/1.</text>
</comment>
<reference evidence="5 6" key="1">
    <citation type="submission" date="2019-07" db="EMBL/GenBank/DDBJ databases">
        <authorList>
            <person name="Yang M."/>
            <person name="Zhao D."/>
            <person name="Xiang H."/>
        </authorList>
    </citation>
    <scope>NUCLEOTIDE SEQUENCE [LARGE SCALE GENOMIC DNA]</scope>
    <source>
        <strain evidence="5 6">IM1326</strain>
    </source>
</reference>
<dbReference type="EMBL" id="VJWL01000004">
    <property type="protein sequence ID" value="TRW48103.1"/>
    <property type="molecule type" value="Genomic_DNA"/>
</dbReference>
<keyword evidence="6" id="KW-1185">Reference proteome</keyword>
<feature type="domain" description="PurM-like C-terminal" evidence="4">
    <location>
        <begin position="152"/>
        <end position="308"/>
    </location>
</feature>
<dbReference type="Proteomes" id="UP000320359">
    <property type="component" value="Unassembled WGS sequence"/>
</dbReference>
<dbReference type="NCBIfam" id="TIGR01379">
    <property type="entry name" value="thiL"/>
    <property type="match status" value="1"/>
</dbReference>
<feature type="binding site" evidence="2">
    <location>
        <position position="148"/>
    </location>
    <ligand>
        <name>ATP</name>
        <dbReference type="ChEBI" id="CHEBI:30616"/>
    </ligand>
</feature>
<keyword evidence="1 2" id="KW-0784">Thiamine biosynthesis</keyword>
<feature type="binding site" evidence="2">
    <location>
        <position position="215"/>
    </location>
    <ligand>
        <name>Mg(2+)</name>
        <dbReference type="ChEBI" id="CHEBI:18420"/>
        <label>3</label>
    </ligand>
</feature>
<dbReference type="SUPFAM" id="SSF55326">
    <property type="entry name" value="PurM N-terminal domain-like"/>
    <property type="match status" value="1"/>
</dbReference>
<protein>
    <recommendedName>
        <fullName evidence="2">Thiamine-monophosphate kinase</fullName>
        <shortName evidence="2">TMP kinase</shortName>
        <shortName evidence="2">Thiamine-phosphate kinase</shortName>
        <ecNumber evidence="2">2.7.4.16</ecNumber>
    </recommendedName>
</protein>
<dbReference type="Pfam" id="PF00586">
    <property type="entry name" value="AIRS"/>
    <property type="match status" value="1"/>
</dbReference>
<feature type="binding site" evidence="2">
    <location>
        <position position="217"/>
    </location>
    <ligand>
        <name>ATP</name>
        <dbReference type="ChEBI" id="CHEBI:30616"/>
    </ligand>
</feature>
<dbReference type="EC" id="2.7.4.16" evidence="2"/>
<feature type="binding site" evidence="2">
    <location>
        <position position="49"/>
    </location>
    <ligand>
        <name>Mg(2+)</name>
        <dbReference type="ChEBI" id="CHEBI:18420"/>
        <label>2</label>
    </ligand>
</feature>
<organism evidence="5 6">
    <name type="scientific">Aliidiomarina halalkaliphila</name>
    <dbReference type="NCBI Taxonomy" id="2593535"/>
    <lineage>
        <taxon>Bacteria</taxon>
        <taxon>Pseudomonadati</taxon>
        <taxon>Pseudomonadota</taxon>
        <taxon>Gammaproteobacteria</taxon>
        <taxon>Alteromonadales</taxon>
        <taxon>Idiomarinaceae</taxon>
        <taxon>Aliidiomarina</taxon>
    </lineage>
</organism>
<dbReference type="InterPro" id="IPR036676">
    <property type="entry name" value="PurM-like_C_sf"/>
</dbReference>
<feature type="binding site" evidence="2">
    <location>
        <position position="124"/>
    </location>
    <ligand>
        <name>Mg(2+)</name>
        <dbReference type="ChEBI" id="CHEBI:18420"/>
        <label>1</label>
    </ligand>
</feature>
<dbReference type="PANTHER" id="PTHR30270:SF0">
    <property type="entry name" value="THIAMINE-MONOPHOSPHATE KINASE"/>
    <property type="match status" value="1"/>
</dbReference>
<dbReference type="GO" id="GO:0000287">
    <property type="term" value="F:magnesium ion binding"/>
    <property type="evidence" value="ECO:0007669"/>
    <property type="project" value="UniProtKB-UniRule"/>
</dbReference>
<proteinExistence type="inferred from homology"/>
<keyword evidence="2" id="KW-0460">Magnesium</keyword>
<dbReference type="GO" id="GO:0009229">
    <property type="term" value="P:thiamine diphosphate biosynthetic process"/>
    <property type="evidence" value="ECO:0007669"/>
    <property type="project" value="UniProtKB-UniRule"/>
</dbReference>
<dbReference type="InterPro" id="IPR006283">
    <property type="entry name" value="ThiL-like"/>
</dbReference>
<comment type="function">
    <text evidence="2">Catalyzes the ATP-dependent phosphorylation of thiamine-monophosphate (TMP) to form thiamine-pyrophosphate (TPP), the active form of vitamin B1.</text>
</comment>
<sequence length="324" mass="34924">MDSTRGEFALIERFFKERGIKRADVPISVGDDAAILAPPANSHLAVTTDTMVSGVHFDAHTPIDALGHKLAAVNLSDLAAMGAEPAWASLALTLPDFDETWLDQFSRGLIETLDYHHCSLIGGDITRGPLTLTLTVHGFVPKDRYLLRSGAQPGDRIYVSGTLGDAALALALQQDKLSVACDISVREALNERLFRPTPRVMLGTLIRNQANSAIDLSDGLAGDLKHILTASKVGARIDLGLLPRSDAFAASVSLEQGWPYQLVGGDDYELCFTVPEGRRGAFETISRQAGVAVTAIGVIEREPGLRFIHAGKEIQCDHLSYSHF</sequence>
<feature type="binding site" evidence="2">
    <location>
        <position position="49"/>
    </location>
    <ligand>
        <name>Mg(2+)</name>
        <dbReference type="ChEBI" id="CHEBI:18420"/>
        <label>1</label>
    </ligand>
</feature>
<feature type="binding site" evidence="2">
    <location>
        <position position="47"/>
    </location>
    <ligand>
        <name>Mg(2+)</name>
        <dbReference type="ChEBI" id="CHEBI:18420"/>
        <label>4</label>
    </ligand>
</feature>
<feature type="binding site" evidence="2">
    <location>
        <position position="32"/>
    </location>
    <ligand>
        <name>Mg(2+)</name>
        <dbReference type="ChEBI" id="CHEBI:18420"/>
        <label>4</label>
    </ligand>
</feature>
<feature type="binding site" evidence="2">
    <location>
        <position position="218"/>
    </location>
    <ligand>
        <name>Mg(2+)</name>
        <dbReference type="ChEBI" id="CHEBI:18420"/>
        <label>5</label>
    </ligand>
</feature>
<evidence type="ECO:0000256" key="1">
    <source>
        <dbReference type="ARBA" id="ARBA00022977"/>
    </source>
</evidence>